<keyword evidence="7" id="KW-0732">Signal</keyword>
<dbReference type="Gene3D" id="3.40.420.10">
    <property type="entry name" value="Ricin (A subunit), domain 1"/>
    <property type="match status" value="1"/>
</dbReference>
<keyword evidence="5 6" id="KW-0652">Protein synthesis inhibitor</keyword>
<feature type="chain" id="PRO_5046499600" description="rRNA N-glycosylase" evidence="7">
    <location>
        <begin position="20"/>
        <end position="298"/>
    </location>
</feature>
<protein>
    <recommendedName>
        <fullName evidence="6">rRNA N-glycosylase</fullName>
        <ecNumber evidence="6">3.2.2.22</ecNumber>
    </recommendedName>
</protein>
<comment type="catalytic activity">
    <reaction evidence="1 6">
        <text>Endohydrolysis of the N-glycosidic bond at one specific adenosine on the 28S rRNA.</text>
        <dbReference type="EC" id="3.2.2.22"/>
    </reaction>
</comment>
<evidence type="ECO:0000256" key="6">
    <source>
        <dbReference type="RuleBase" id="RU004915"/>
    </source>
</evidence>
<dbReference type="EC" id="3.2.2.22" evidence="6"/>
<dbReference type="InterPro" id="IPR016139">
    <property type="entry name" value="Ribosome_inactivat_prot_sub2"/>
</dbReference>
<reference evidence="8 9" key="1">
    <citation type="journal article" date="2024" name="G3 (Bethesda)">
        <title>Genome assembly of Hibiscus sabdariffa L. provides insights into metabolisms of medicinal natural products.</title>
        <authorList>
            <person name="Kim T."/>
        </authorList>
    </citation>
    <scope>NUCLEOTIDE SEQUENCE [LARGE SCALE GENOMIC DNA]</scope>
    <source>
        <strain evidence="8">TK-2024</strain>
        <tissue evidence="8">Old leaves</tissue>
    </source>
</reference>
<dbReference type="Gene3D" id="4.10.470.10">
    <property type="entry name" value="Ricin (A Subunit), domain 2"/>
    <property type="match status" value="1"/>
</dbReference>
<dbReference type="InterPro" id="IPR036041">
    <property type="entry name" value="Ribosome-inact_prot_sf"/>
</dbReference>
<evidence type="ECO:0000313" key="9">
    <source>
        <dbReference type="Proteomes" id="UP001396334"/>
    </source>
</evidence>
<proteinExistence type="inferred from homology"/>
<dbReference type="InterPro" id="IPR017988">
    <property type="entry name" value="Ribosome_inactivat_prot_CS"/>
</dbReference>
<evidence type="ECO:0000256" key="3">
    <source>
        <dbReference type="ARBA" id="ARBA00022801"/>
    </source>
</evidence>
<accession>A0ABR2NLY9</accession>
<dbReference type="SUPFAM" id="SSF56371">
    <property type="entry name" value="Ribosome inactivating proteins (RIP)"/>
    <property type="match status" value="1"/>
</dbReference>
<evidence type="ECO:0000256" key="2">
    <source>
        <dbReference type="ARBA" id="ARBA00022656"/>
    </source>
</evidence>
<dbReference type="Pfam" id="PF00161">
    <property type="entry name" value="RIP"/>
    <property type="match status" value="1"/>
</dbReference>
<name>A0ABR2NLY9_9ROSI</name>
<evidence type="ECO:0000256" key="5">
    <source>
        <dbReference type="ARBA" id="ARBA00023193"/>
    </source>
</evidence>
<evidence type="ECO:0000256" key="1">
    <source>
        <dbReference type="ARBA" id="ARBA00000237"/>
    </source>
</evidence>
<dbReference type="Proteomes" id="UP001396334">
    <property type="component" value="Unassembled WGS sequence"/>
</dbReference>
<dbReference type="InterPro" id="IPR016138">
    <property type="entry name" value="Ribosome_inactivat_prot_sub1"/>
</dbReference>
<organism evidence="8 9">
    <name type="scientific">Hibiscus sabdariffa</name>
    <name type="common">roselle</name>
    <dbReference type="NCBI Taxonomy" id="183260"/>
    <lineage>
        <taxon>Eukaryota</taxon>
        <taxon>Viridiplantae</taxon>
        <taxon>Streptophyta</taxon>
        <taxon>Embryophyta</taxon>
        <taxon>Tracheophyta</taxon>
        <taxon>Spermatophyta</taxon>
        <taxon>Magnoliopsida</taxon>
        <taxon>eudicotyledons</taxon>
        <taxon>Gunneridae</taxon>
        <taxon>Pentapetalae</taxon>
        <taxon>rosids</taxon>
        <taxon>malvids</taxon>
        <taxon>Malvales</taxon>
        <taxon>Malvaceae</taxon>
        <taxon>Malvoideae</taxon>
        <taxon>Hibiscus</taxon>
    </lineage>
</organism>
<feature type="signal peptide" evidence="7">
    <location>
        <begin position="1"/>
        <end position="19"/>
    </location>
</feature>
<dbReference type="PROSITE" id="PS00275">
    <property type="entry name" value="SHIGA_RICIN"/>
    <property type="match status" value="1"/>
</dbReference>
<dbReference type="PANTHER" id="PTHR33453:SF34">
    <property type="entry name" value="RIBOSOME-INACTIVATING PROTEIN"/>
    <property type="match status" value="1"/>
</dbReference>
<evidence type="ECO:0000256" key="4">
    <source>
        <dbReference type="ARBA" id="ARBA00022821"/>
    </source>
</evidence>
<dbReference type="EMBL" id="JBBPBN010000124">
    <property type="protein sequence ID" value="KAK8977201.1"/>
    <property type="molecule type" value="Genomic_DNA"/>
</dbReference>
<evidence type="ECO:0000313" key="8">
    <source>
        <dbReference type="EMBL" id="KAK8977201.1"/>
    </source>
</evidence>
<keyword evidence="4 6" id="KW-0611">Plant defense</keyword>
<keyword evidence="2 6" id="KW-0800">Toxin</keyword>
<keyword evidence="3 6" id="KW-0378">Hydrolase</keyword>
<sequence length="298" mass="32694">MKALAVAVLWACWMSRVEPLSPIYTVKFTATYATQSTYVVFIKDVINALLAHGSASHGIPVLPPSSMPPTDLRRYVVVELYDRSKKVSLLIDAVNVYILGYRPGGGAVSYFFKDVHQDVQKLFFEGTERQRLHFDGSYGSLEGAAGRVPRGEILLGFDELCRKINDLNSYTPVPGEVKYIAKALIVCIEMVSEAARFKFIQQQIAALAPAVPGGPGTTLLPDTLMQGYQNNWGQLSTAIQLARADGTFINRVTVTPHLAYNNVAYVRPVITLLLKASPTTCSATTVLDRVTDARFCSK</sequence>
<gene>
    <name evidence="8" type="ORF">V6N11_021287</name>
</gene>
<comment type="caution">
    <text evidence="8">The sequence shown here is derived from an EMBL/GenBank/DDBJ whole genome shotgun (WGS) entry which is preliminary data.</text>
</comment>
<dbReference type="PANTHER" id="PTHR33453">
    <property type="match status" value="1"/>
</dbReference>
<keyword evidence="9" id="KW-1185">Reference proteome</keyword>
<dbReference type="PRINTS" id="PR00396">
    <property type="entry name" value="SHIGARICIN"/>
</dbReference>
<comment type="similarity">
    <text evidence="6">Belongs to the ribosome-inactivating protein family.</text>
</comment>
<dbReference type="InterPro" id="IPR017989">
    <property type="entry name" value="Ribosome_inactivat_1/2"/>
</dbReference>
<dbReference type="InterPro" id="IPR001574">
    <property type="entry name" value="Ribosome_inactivat_prot"/>
</dbReference>
<evidence type="ECO:0000256" key="7">
    <source>
        <dbReference type="SAM" id="SignalP"/>
    </source>
</evidence>